<dbReference type="GeneID" id="92377109"/>
<keyword evidence="3" id="KW-1185">Reference proteome</keyword>
<organism evidence="2 3">
    <name type="scientific">Trypanosoma equiperdum</name>
    <dbReference type="NCBI Taxonomy" id="5694"/>
    <lineage>
        <taxon>Eukaryota</taxon>
        <taxon>Discoba</taxon>
        <taxon>Euglenozoa</taxon>
        <taxon>Kinetoplastea</taxon>
        <taxon>Metakinetoplastina</taxon>
        <taxon>Trypanosomatida</taxon>
        <taxon>Trypanosomatidae</taxon>
        <taxon>Trypanosoma</taxon>
    </lineage>
</organism>
<protein>
    <submittedName>
        <fullName evidence="2">Uncharacterized protein</fullName>
    </submittedName>
</protein>
<name>A0A1G4IH76_TRYEQ</name>
<dbReference type="EMBL" id="CZPT02001673">
    <property type="protein sequence ID" value="SCU71588.1"/>
    <property type="molecule type" value="Genomic_DNA"/>
</dbReference>
<comment type="caution">
    <text evidence="2">The sequence shown here is derived from an EMBL/GenBank/DDBJ whole genome shotgun (WGS) entry which is preliminary data.</text>
</comment>
<gene>
    <name evidence="2" type="ORF">TEOVI_000316900</name>
</gene>
<accession>A0A1G4IH76</accession>
<dbReference type="RefSeq" id="XP_067082225.1">
    <property type="nucleotide sequence ID" value="XM_067226124.1"/>
</dbReference>
<feature type="compositionally biased region" description="Basic and acidic residues" evidence="1">
    <location>
        <begin position="1"/>
        <end position="12"/>
    </location>
</feature>
<evidence type="ECO:0000313" key="2">
    <source>
        <dbReference type="EMBL" id="SCU71588.1"/>
    </source>
</evidence>
<feature type="region of interest" description="Disordered" evidence="1">
    <location>
        <begin position="1"/>
        <end position="21"/>
    </location>
</feature>
<dbReference type="Proteomes" id="UP000195570">
    <property type="component" value="Unassembled WGS sequence"/>
</dbReference>
<proteinExistence type="predicted"/>
<dbReference type="VEuPathDB" id="TriTrypDB:TEOVI_000316900"/>
<reference evidence="2" key="1">
    <citation type="submission" date="2016-09" db="EMBL/GenBank/DDBJ databases">
        <authorList>
            <person name="Hebert L."/>
            <person name="Moumen B."/>
        </authorList>
    </citation>
    <scope>NUCLEOTIDE SEQUENCE [LARGE SCALE GENOMIC DNA]</scope>
    <source>
        <strain evidence="2">OVI</strain>
    </source>
</reference>
<evidence type="ECO:0000313" key="3">
    <source>
        <dbReference type="Proteomes" id="UP000195570"/>
    </source>
</evidence>
<evidence type="ECO:0000256" key="1">
    <source>
        <dbReference type="SAM" id="MobiDB-lite"/>
    </source>
</evidence>
<sequence>MRGRGRGTEPRGRKPTGSKSNTLLMAMRRHLETTDFSGYTRVLARRRSVIPLQLVKKMGESKSDTTGGRGNGRRLRKATLTCMRCRLSMLDWPYCGMTGEPHRMEEVAPICG</sequence>
<dbReference type="AlphaFoldDB" id="A0A1G4IH76"/>